<accession>A0ABP8GJX4</accession>
<gene>
    <name evidence="4" type="ORF">GCM10023184_13790</name>
</gene>
<evidence type="ECO:0000259" key="3">
    <source>
        <dbReference type="PROSITE" id="PS50977"/>
    </source>
</evidence>
<dbReference type="InterPro" id="IPR050109">
    <property type="entry name" value="HTH-type_TetR-like_transc_reg"/>
</dbReference>
<protein>
    <submittedName>
        <fullName evidence="4">TetR/AcrR family transcriptional regulator</fullName>
    </submittedName>
</protein>
<dbReference type="PROSITE" id="PS01081">
    <property type="entry name" value="HTH_TETR_1"/>
    <property type="match status" value="1"/>
</dbReference>
<dbReference type="Proteomes" id="UP001501725">
    <property type="component" value="Unassembled WGS sequence"/>
</dbReference>
<dbReference type="EMBL" id="BAABGY010000006">
    <property type="protein sequence ID" value="GAA4325654.1"/>
    <property type="molecule type" value="Genomic_DNA"/>
</dbReference>
<evidence type="ECO:0000256" key="2">
    <source>
        <dbReference type="PROSITE-ProRule" id="PRU00335"/>
    </source>
</evidence>
<reference evidence="5" key="1">
    <citation type="journal article" date="2019" name="Int. J. Syst. Evol. Microbiol.">
        <title>The Global Catalogue of Microorganisms (GCM) 10K type strain sequencing project: providing services to taxonomists for standard genome sequencing and annotation.</title>
        <authorList>
            <consortium name="The Broad Institute Genomics Platform"/>
            <consortium name="The Broad Institute Genome Sequencing Center for Infectious Disease"/>
            <person name="Wu L."/>
            <person name="Ma J."/>
        </authorList>
    </citation>
    <scope>NUCLEOTIDE SEQUENCE [LARGE SCALE GENOMIC DNA]</scope>
    <source>
        <strain evidence="5">JCM 17919</strain>
    </source>
</reference>
<dbReference type="InterPro" id="IPR023772">
    <property type="entry name" value="DNA-bd_HTH_TetR-type_CS"/>
</dbReference>
<evidence type="ECO:0000313" key="4">
    <source>
        <dbReference type="EMBL" id="GAA4325654.1"/>
    </source>
</evidence>
<dbReference type="SUPFAM" id="SSF48498">
    <property type="entry name" value="Tetracyclin repressor-like, C-terminal domain"/>
    <property type="match status" value="1"/>
</dbReference>
<dbReference type="Gene3D" id="1.10.10.60">
    <property type="entry name" value="Homeodomain-like"/>
    <property type="match status" value="1"/>
</dbReference>
<keyword evidence="1 2" id="KW-0238">DNA-binding</keyword>
<feature type="domain" description="HTH tetR-type" evidence="3">
    <location>
        <begin position="4"/>
        <end position="64"/>
    </location>
</feature>
<organism evidence="4 5">
    <name type="scientific">Flaviaesturariibacter amylovorans</name>
    <dbReference type="NCBI Taxonomy" id="1084520"/>
    <lineage>
        <taxon>Bacteria</taxon>
        <taxon>Pseudomonadati</taxon>
        <taxon>Bacteroidota</taxon>
        <taxon>Chitinophagia</taxon>
        <taxon>Chitinophagales</taxon>
        <taxon>Chitinophagaceae</taxon>
        <taxon>Flaviaestuariibacter</taxon>
    </lineage>
</organism>
<name>A0ABP8GJX4_9BACT</name>
<dbReference type="PROSITE" id="PS50977">
    <property type="entry name" value="HTH_TETR_2"/>
    <property type="match status" value="1"/>
</dbReference>
<dbReference type="InterPro" id="IPR009057">
    <property type="entry name" value="Homeodomain-like_sf"/>
</dbReference>
<comment type="caution">
    <text evidence="4">The sequence shown here is derived from an EMBL/GenBank/DDBJ whole genome shotgun (WGS) entry which is preliminary data.</text>
</comment>
<dbReference type="Pfam" id="PF00440">
    <property type="entry name" value="TetR_N"/>
    <property type="match status" value="1"/>
</dbReference>
<proteinExistence type="predicted"/>
<feature type="DNA-binding region" description="H-T-H motif" evidence="2">
    <location>
        <begin position="27"/>
        <end position="46"/>
    </location>
</feature>
<dbReference type="PRINTS" id="PR00455">
    <property type="entry name" value="HTHTETR"/>
</dbReference>
<keyword evidence="5" id="KW-1185">Reference proteome</keyword>
<dbReference type="InterPro" id="IPR036271">
    <property type="entry name" value="Tet_transcr_reg_TetR-rel_C_sf"/>
</dbReference>
<dbReference type="Gene3D" id="1.10.357.10">
    <property type="entry name" value="Tetracycline Repressor, domain 2"/>
    <property type="match status" value="1"/>
</dbReference>
<dbReference type="SUPFAM" id="SSF46689">
    <property type="entry name" value="Homeodomain-like"/>
    <property type="match status" value="1"/>
</dbReference>
<dbReference type="RefSeq" id="WP_345254552.1">
    <property type="nucleotide sequence ID" value="NZ_BAABGY010000006.1"/>
</dbReference>
<dbReference type="InterPro" id="IPR001647">
    <property type="entry name" value="HTH_TetR"/>
</dbReference>
<sequence length="202" mass="23533">MATDQKKEAILEAAIRRFAHFGVAKTTMNEIAADLSISKALLYYYFPDKMSLYAAVLEHIIGEGTDKQQAELEREADPFKAIDRYLDYRTEFILKYYQLLEHLKSYTPLNLPEPLQKIFGPLRARELGRVTAIMEKGQRSGEFKIDNAKKTAELYFDFLDGFRFATLAQQQNFFPDRKQFSAILKREKEFSRIFMNGLTCDR</sequence>
<evidence type="ECO:0000256" key="1">
    <source>
        <dbReference type="ARBA" id="ARBA00023125"/>
    </source>
</evidence>
<evidence type="ECO:0000313" key="5">
    <source>
        <dbReference type="Proteomes" id="UP001501725"/>
    </source>
</evidence>
<dbReference type="PANTHER" id="PTHR30328">
    <property type="entry name" value="TRANSCRIPTIONAL REPRESSOR"/>
    <property type="match status" value="1"/>
</dbReference>
<dbReference type="PANTHER" id="PTHR30328:SF54">
    <property type="entry name" value="HTH-TYPE TRANSCRIPTIONAL REPRESSOR SCO4008"/>
    <property type="match status" value="1"/>
</dbReference>